<evidence type="ECO:0000313" key="3">
    <source>
        <dbReference type="EMBL" id="SKC95172.1"/>
    </source>
</evidence>
<keyword evidence="1" id="KW-1133">Transmembrane helix</keyword>
<dbReference type="STRING" id="393003.SAMN05660461_0266"/>
<protein>
    <submittedName>
        <fullName evidence="3">VanZ like family protein</fullName>
    </submittedName>
</protein>
<feature type="transmembrane region" description="Helical" evidence="1">
    <location>
        <begin position="43"/>
        <end position="61"/>
    </location>
</feature>
<dbReference type="EMBL" id="FUZZ01000001">
    <property type="protein sequence ID" value="SKC95172.1"/>
    <property type="molecule type" value="Genomic_DNA"/>
</dbReference>
<organism evidence="3 4">
    <name type="scientific">Chitinophaga ginsengisegetis</name>
    <dbReference type="NCBI Taxonomy" id="393003"/>
    <lineage>
        <taxon>Bacteria</taxon>
        <taxon>Pseudomonadati</taxon>
        <taxon>Bacteroidota</taxon>
        <taxon>Chitinophagia</taxon>
        <taxon>Chitinophagales</taxon>
        <taxon>Chitinophagaceae</taxon>
        <taxon>Chitinophaga</taxon>
    </lineage>
</organism>
<keyword evidence="1" id="KW-0812">Transmembrane</keyword>
<proteinExistence type="predicted"/>
<feature type="transmembrane region" description="Helical" evidence="1">
    <location>
        <begin position="7"/>
        <end position="23"/>
    </location>
</feature>
<keyword evidence="4" id="KW-1185">Reference proteome</keyword>
<dbReference type="Pfam" id="PF04892">
    <property type="entry name" value="VanZ"/>
    <property type="match status" value="1"/>
</dbReference>
<dbReference type="NCBIfam" id="NF037970">
    <property type="entry name" value="vanZ_1"/>
    <property type="match status" value="1"/>
</dbReference>
<accession>A0A1T5N3V8</accession>
<evidence type="ECO:0000313" key="4">
    <source>
        <dbReference type="Proteomes" id="UP000190166"/>
    </source>
</evidence>
<feature type="transmembrane region" description="Helical" evidence="1">
    <location>
        <begin position="68"/>
        <end position="87"/>
    </location>
</feature>
<dbReference type="InterPro" id="IPR006976">
    <property type="entry name" value="VanZ-like"/>
</dbReference>
<feature type="transmembrane region" description="Helical" evidence="1">
    <location>
        <begin position="99"/>
        <end position="116"/>
    </location>
</feature>
<dbReference type="Proteomes" id="UP000190166">
    <property type="component" value="Unassembled WGS sequence"/>
</dbReference>
<evidence type="ECO:0000259" key="2">
    <source>
        <dbReference type="Pfam" id="PF04892"/>
    </source>
</evidence>
<sequence>MNKRSIYIILLAIILLFTLYEELKLRPYLLKHHITTFYIADSLPNFLAVVVFFLGYMVIRFPVAEQKVASLIFAFVAGLTLYEVFQLWMPGRTFDVKDVIASVLGGVFCYLVSLIVNKMSGAKA</sequence>
<feature type="domain" description="VanZ-like" evidence="2">
    <location>
        <begin position="6"/>
        <end position="116"/>
    </location>
</feature>
<gene>
    <name evidence="3" type="ORF">SAMN05660461_0266</name>
</gene>
<reference evidence="3 4" key="1">
    <citation type="submission" date="2017-02" db="EMBL/GenBank/DDBJ databases">
        <authorList>
            <person name="Peterson S.W."/>
        </authorList>
    </citation>
    <scope>NUCLEOTIDE SEQUENCE [LARGE SCALE GENOMIC DNA]</scope>
    <source>
        <strain evidence="3 4">DSM 18108</strain>
    </source>
</reference>
<dbReference type="AlphaFoldDB" id="A0A1T5N3V8"/>
<dbReference type="RefSeq" id="WP_159454141.1">
    <property type="nucleotide sequence ID" value="NZ_FUZZ01000001.1"/>
</dbReference>
<name>A0A1T5N3V8_9BACT</name>
<keyword evidence="1" id="KW-0472">Membrane</keyword>
<evidence type="ECO:0000256" key="1">
    <source>
        <dbReference type="SAM" id="Phobius"/>
    </source>
</evidence>